<organism evidence="1 2">
    <name type="scientific">Variovorax dokdonensis</name>
    <dbReference type="NCBI Taxonomy" id="344883"/>
    <lineage>
        <taxon>Bacteria</taxon>
        <taxon>Pseudomonadati</taxon>
        <taxon>Pseudomonadota</taxon>
        <taxon>Betaproteobacteria</taxon>
        <taxon>Burkholderiales</taxon>
        <taxon>Comamonadaceae</taxon>
        <taxon>Variovorax</taxon>
    </lineage>
</organism>
<dbReference type="Proteomes" id="UP001174908">
    <property type="component" value="Unassembled WGS sequence"/>
</dbReference>
<keyword evidence="2" id="KW-1185">Reference proteome</keyword>
<evidence type="ECO:0000313" key="2">
    <source>
        <dbReference type="Proteomes" id="UP001174908"/>
    </source>
</evidence>
<protein>
    <submittedName>
        <fullName evidence="1">DUF1289 domain-containing protein</fullName>
    </submittedName>
</protein>
<dbReference type="PANTHER" id="PTHR35175:SF2">
    <property type="entry name" value="DUF1289 DOMAIN-CONTAINING PROTEIN"/>
    <property type="match status" value="1"/>
</dbReference>
<gene>
    <name evidence="1" type="ORF">QTH91_00730</name>
</gene>
<dbReference type="Pfam" id="PF06945">
    <property type="entry name" value="DUF1289"/>
    <property type="match status" value="1"/>
</dbReference>
<dbReference type="PANTHER" id="PTHR35175">
    <property type="entry name" value="DUF1289 DOMAIN-CONTAINING PROTEIN"/>
    <property type="match status" value="1"/>
</dbReference>
<dbReference type="RefSeq" id="WP_286658120.1">
    <property type="nucleotide sequence ID" value="NZ_JASZYV010000001.1"/>
</dbReference>
<dbReference type="InterPro" id="IPR010710">
    <property type="entry name" value="DUF1289"/>
</dbReference>
<dbReference type="EMBL" id="JASZYV010000001">
    <property type="protein sequence ID" value="MDM0042993.1"/>
    <property type="molecule type" value="Genomic_DNA"/>
</dbReference>
<comment type="caution">
    <text evidence="1">The sequence shown here is derived from an EMBL/GenBank/DDBJ whole genome shotgun (WGS) entry which is preliminary data.</text>
</comment>
<sequence>MNAKLAARADAVLAQPDGQPVISPCVSVCRMDPGSGLCIGCLRSLDEIAAWSAMDDRERRAVWTCIAERAASNATAPATEEATGPSELP</sequence>
<name>A0ABT7N4Z5_9BURK</name>
<accession>A0ABT7N4Z5</accession>
<reference evidence="1" key="1">
    <citation type="submission" date="2023-06" db="EMBL/GenBank/DDBJ databases">
        <authorList>
            <person name="Jiang Y."/>
            <person name="Liu Q."/>
        </authorList>
    </citation>
    <scope>NUCLEOTIDE SEQUENCE</scope>
    <source>
        <strain evidence="1">CGMCC 1.12089</strain>
    </source>
</reference>
<proteinExistence type="predicted"/>
<evidence type="ECO:0000313" key="1">
    <source>
        <dbReference type="EMBL" id="MDM0042993.1"/>
    </source>
</evidence>